<evidence type="ECO:0000259" key="1">
    <source>
        <dbReference type="PROSITE" id="PS50902"/>
    </source>
</evidence>
<proteinExistence type="predicted"/>
<organism evidence="2 3">
    <name type="scientific">Candidatus Enterococcus myersii</name>
    <dbReference type="NCBI Taxonomy" id="2815322"/>
    <lineage>
        <taxon>Bacteria</taxon>
        <taxon>Bacillati</taxon>
        <taxon>Bacillota</taxon>
        <taxon>Bacilli</taxon>
        <taxon>Lactobacillales</taxon>
        <taxon>Enterococcaceae</taxon>
        <taxon>Enterococcus</taxon>
    </lineage>
</organism>
<dbReference type="SUPFAM" id="SSF52218">
    <property type="entry name" value="Flavoproteins"/>
    <property type="match status" value="1"/>
</dbReference>
<dbReference type="InterPro" id="IPR008254">
    <property type="entry name" value="Flavodoxin/NO_synth"/>
</dbReference>
<name>A0ABS3H3W3_9ENTE</name>
<evidence type="ECO:0000313" key="3">
    <source>
        <dbReference type="Proteomes" id="UP000664256"/>
    </source>
</evidence>
<dbReference type="PROSITE" id="PS50902">
    <property type="entry name" value="FLAVODOXIN_LIKE"/>
    <property type="match status" value="1"/>
</dbReference>
<dbReference type="InterPro" id="IPR052200">
    <property type="entry name" value="Protoporphyrinogen_IX_DH"/>
</dbReference>
<dbReference type="EMBL" id="JAFLVT010000001">
    <property type="protein sequence ID" value="MBO0448136.1"/>
    <property type="molecule type" value="Genomic_DNA"/>
</dbReference>
<dbReference type="Pfam" id="PF12724">
    <property type="entry name" value="Flavodoxin_5"/>
    <property type="match status" value="1"/>
</dbReference>
<evidence type="ECO:0000313" key="2">
    <source>
        <dbReference type="EMBL" id="MBO0448136.1"/>
    </source>
</evidence>
<dbReference type="PROSITE" id="PS00201">
    <property type="entry name" value="FLAVODOXIN"/>
    <property type="match status" value="1"/>
</dbReference>
<gene>
    <name evidence="2" type="ORF">JZO76_01165</name>
</gene>
<dbReference type="RefSeq" id="WP_206902336.1">
    <property type="nucleotide sequence ID" value="NZ_JAFLVT010000001.1"/>
</dbReference>
<feature type="domain" description="Flavodoxin-like" evidence="1">
    <location>
        <begin position="3"/>
        <end position="155"/>
    </location>
</feature>
<dbReference type="InterPro" id="IPR029039">
    <property type="entry name" value="Flavoprotein-like_sf"/>
</dbReference>
<sequence>MKTAIVYTTKQGTTKQVATQLAAKIPDAVALPLKGTDFNELKMYQTIIIGSPVTAGMISKEMKTFMTTYQEELKQYRLGLFLCGLQPEKATEVFEQNFPAELLQHATIKTFVGGIYDPKQCPFFSRLIIKKVAGLTNYTNLLKHEKIDELAKIFS</sequence>
<keyword evidence="3" id="KW-1185">Reference proteome</keyword>
<dbReference type="PANTHER" id="PTHR38030:SF2">
    <property type="entry name" value="PROTOPORPHYRINOGEN IX DEHYDROGENASE [QUINONE]"/>
    <property type="match status" value="1"/>
</dbReference>
<dbReference type="PANTHER" id="PTHR38030">
    <property type="entry name" value="PROTOPORPHYRINOGEN IX DEHYDROGENASE [MENAQUINONE]"/>
    <property type="match status" value="1"/>
</dbReference>
<dbReference type="Proteomes" id="UP000664256">
    <property type="component" value="Unassembled WGS sequence"/>
</dbReference>
<dbReference type="InterPro" id="IPR026816">
    <property type="entry name" value="Flavodoxin_dom"/>
</dbReference>
<comment type="caution">
    <text evidence="2">The sequence shown here is derived from an EMBL/GenBank/DDBJ whole genome shotgun (WGS) entry which is preliminary data.</text>
</comment>
<dbReference type="InterPro" id="IPR001226">
    <property type="entry name" value="Flavodoxin_CS"/>
</dbReference>
<accession>A0ABS3H3W3</accession>
<reference evidence="2 3" key="1">
    <citation type="submission" date="2021-03" db="EMBL/GenBank/DDBJ databases">
        <title>Enterococcal diversity collection.</title>
        <authorList>
            <person name="Gilmore M.S."/>
            <person name="Schwartzman J."/>
            <person name="Van Tyne D."/>
            <person name="Martin M."/>
            <person name="Earl A.M."/>
            <person name="Manson A.L."/>
            <person name="Straub T."/>
            <person name="Salamzade R."/>
            <person name="Saavedra J."/>
            <person name="Lebreton F."/>
            <person name="Prichula J."/>
            <person name="Schaufler K."/>
            <person name="Gaca A."/>
            <person name="Sgardioli B."/>
            <person name="Wagenaar J."/>
            <person name="Strong T."/>
        </authorList>
    </citation>
    <scope>NUCLEOTIDE SEQUENCE [LARGE SCALE GENOMIC DNA]</scope>
    <source>
        <strain evidence="2 3">MJM12</strain>
    </source>
</reference>
<dbReference type="Gene3D" id="3.40.50.360">
    <property type="match status" value="1"/>
</dbReference>
<protein>
    <recommendedName>
        <fullName evidence="1">Flavodoxin-like domain-containing protein</fullName>
    </recommendedName>
</protein>